<organism evidence="3 4">
    <name type="scientific">Methanofollis formosanus</name>
    <dbReference type="NCBI Taxonomy" id="299308"/>
    <lineage>
        <taxon>Archaea</taxon>
        <taxon>Methanobacteriati</taxon>
        <taxon>Methanobacteriota</taxon>
        <taxon>Stenosarchaea group</taxon>
        <taxon>Methanomicrobia</taxon>
        <taxon>Methanomicrobiales</taxon>
        <taxon>Methanomicrobiaceae</taxon>
        <taxon>Methanofollis</taxon>
    </lineage>
</organism>
<proteinExistence type="predicted"/>
<dbReference type="AlphaFoldDB" id="A0A8G1A0K7"/>
<feature type="domain" description="GTPase-associated protein 1 middle" evidence="2">
    <location>
        <begin position="166"/>
        <end position="264"/>
    </location>
</feature>
<evidence type="ECO:0000313" key="3">
    <source>
        <dbReference type="EMBL" id="QYZ78221.1"/>
    </source>
</evidence>
<reference evidence="3" key="1">
    <citation type="journal article" date="2005" name="Int. J. Syst. Evol. Microbiol.">
        <title>Methanofollis formosanus sp. nov., isolated from a fish pond.</title>
        <authorList>
            <person name="Wu S.Y."/>
            <person name="Chen S.C."/>
            <person name="Lai M.C."/>
        </authorList>
    </citation>
    <scope>NUCLEOTIDE SEQUENCE</scope>
    <source>
        <strain evidence="3">ML15</strain>
    </source>
</reference>
<feature type="domain" description="GTPase-associated protein 1 N-terminal" evidence="1">
    <location>
        <begin position="1"/>
        <end position="130"/>
    </location>
</feature>
<dbReference type="Proteomes" id="UP000826709">
    <property type="component" value="Chromosome"/>
</dbReference>
<dbReference type="Pfam" id="PF20013">
    <property type="entry name" value="GAP1-N2"/>
    <property type="match status" value="1"/>
</dbReference>
<keyword evidence="4" id="KW-1185">Reference proteome</keyword>
<sequence length="885" mass="102447">MINQIIYTSCKTGIHDRNAGFQVLSYSAKLDLTDMGELESLLSGYRAPIDRPNNPTPQEIKTLFPQAFLFTTLSSGKYCIGLSTYLGHDYMGESGRSGNFMSHFLVIDKSEFNQYPCSLYSSPTFRERLEFDEVNQPKKPDFLPEIPNLQPGEILDINSIMEFIGNDREEIYLAMIAAVLEYNNPENTSKKKILILDEGANIAKWIAAIHFAFPVRNLDTIPFCTYTYSPGSTNFLINGVLPTGTSFIPDSADNIRYFHVFDCLNHVWPELPTDEGFFKLLGLSLTLSYKNLEHFQEFLSDYQYTKADKELHDAFYLYEIVNSQEREMKKEKISGAVNFDSKYGTGKTRIGLFNGLLSARNVIIHEYDLASKQELCKLLIRTAIESDDNTTYSSQAYTFFIDMLLSTLDTAGSDEIYRTIWSVYNDILAFDKTLNGSLINHLTSLDRIDDLISKLTGSKKVFPNAFFLSWALIGIDEKHATMDDLKKTDGYSRLIDRIFENVGQMSSDSASHCMTITITTLKNRQIFLSIISRIMSYFSENNELKIYTWRMYTDVMQNADNVGYDRAYDYFLSHKQTDLMYLLYQYQYDRSLVKKEVFLHHVYRYVNGNTDYSWQYSGKIFSRRIDSINSTSKQPEKIHELKETVDLIYTMIADANLKRDLVLHVCSILPISKPDRDSLTFINTLYNGNNDLNQSDVSPKFYLIDVGRVIERERESGELAQRFKERLGLLSVPHIGDISKEDKMDFLNWILPNLVWYMRSKEDYRDLFRIVGDFIQDNVAFETKFLEELDHVVTHGFDNQPISSFIEYCADSNRDFHSPFGQYIIDTLYSLSDSKRDMLFKEMHRVEQNNDQLKKYLKLISDTIREREESTLLGRFKKILKKSAL</sequence>
<dbReference type="KEGG" id="mfk:E2N92_01630"/>
<name>A0A8G1A0K7_9EURY</name>
<reference evidence="3" key="2">
    <citation type="submission" date="2019-03" db="EMBL/GenBank/DDBJ databases">
        <authorList>
            <person name="Chen S.-C."/>
            <person name="Wu S.-Y."/>
            <person name="Lai M.-C."/>
        </authorList>
    </citation>
    <scope>NUCLEOTIDE SEQUENCE</scope>
    <source>
        <strain evidence="3">ML15</strain>
    </source>
</reference>
<protein>
    <submittedName>
        <fullName evidence="3">Uncharacterized protein</fullName>
    </submittedName>
</protein>
<accession>A0A8G1A0K7</accession>
<dbReference type="RefSeq" id="WP_220681964.1">
    <property type="nucleotide sequence ID" value="NZ_CP037968.1"/>
</dbReference>
<evidence type="ECO:0000259" key="1">
    <source>
        <dbReference type="Pfam" id="PF20013"/>
    </source>
</evidence>
<dbReference type="InterPro" id="IPR045401">
    <property type="entry name" value="GAP1-M"/>
</dbReference>
<evidence type="ECO:0000313" key="4">
    <source>
        <dbReference type="Proteomes" id="UP000826709"/>
    </source>
</evidence>
<dbReference type="Pfam" id="PF20014">
    <property type="entry name" value="GAP1-M"/>
    <property type="match status" value="1"/>
</dbReference>
<evidence type="ECO:0000259" key="2">
    <source>
        <dbReference type="Pfam" id="PF20014"/>
    </source>
</evidence>
<dbReference type="EMBL" id="CP037968">
    <property type="protein sequence ID" value="QYZ78221.1"/>
    <property type="molecule type" value="Genomic_DNA"/>
</dbReference>
<gene>
    <name evidence="3" type="ORF">E2N92_01630</name>
</gene>
<dbReference type="InterPro" id="IPR045402">
    <property type="entry name" value="GAP1-N2"/>
</dbReference>